<accession>A0AAV9RIS0</accession>
<reference evidence="2 3" key="1">
    <citation type="submission" date="2021-06" db="EMBL/GenBank/DDBJ databases">
        <authorList>
            <person name="Palmer J.M."/>
        </authorList>
    </citation>
    <scope>NUCLEOTIDE SEQUENCE [LARGE SCALE GENOMIC DNA]</scope>
    <source>
        <strain evidence="2 3">MEX-2019</strain>
        <tissue evidence="2">Muscle</tissue>
    </source>
</reference>
<dbReference type="AlphaFoldDB" id="A0AAV9RIS0"/>
<organism evidence="2 3">
    <name type="scientific">Crenichthys baileyi</name>
    <name type="common">White River springfish</name>
    <dbReference type="NCBI Taxonomy" id="28760"/>
    <lineage>
        <taxon>Eukaryota</taxon>
        <taxon>Metazoa</taxon>
        <taxon>Chordata</taxon>
        <taxon>Craniata</taxon>
        <taxon>Vertebrata</taxon>
        <taxon>Euteleostomi</taxon>
        <taxon>Actinopterygii</taxon>
        <taxon>Neopterygii</taxon>
        <taxon>Teleostei</taxon>
        <taxon>Neoteleostei</taxon>
        <taxon>Acanthomorphata</taxon>
        <taxon>Ovalentaria</taxon>
        <taxon>Atherinomorphae</taxon>
        <taxon>Cyprinodontiformes</taxon>
        <taxon>Goodeidae</taxon>
        <taxon>Crenichthys</taxon>
    </lineage>
</organism>
<protein>
    <submittedName>
        <fullName evidence="2">Uncharacterized protein</fullName>
    </submittedName>
</protein>
<evidence type="ECO:0000313" key="2">
    <source>
        <dbReference type="EMBL" id="KAK5608905.1"/>
    </source>
</evidence>
<comment type="caution">
    <text evidence="2">The sequence shown here is derived from an EMBL/GenBank/DDBJ whole genome shotgun (WGS) entry which is preliminary data.</text>
</comment>
<keyword evidence="3" id="KW-1185">Reference proteome</keyword>
<sequence length="56" mass="6395">TKLCSREFPAETLSLQHRVEWFFRVKEGQRYCNTAHHSQAVRPGQAKVAPPHSYGG</sequence>
<dbReference type="EMBL" id="JAHHUM010001775">
    <property type="protein sequence ID" value="KAK5608905.1"/>
    <property type="molecule type" value="Genomic_DNA"/>
</dbReference>
<name>A0AAV9RIS0_9TELE</name>
<proteinExistence type="predicted"/>
<evidence type="ECO:0000313" key="3">
    <source>
        <dbReference type="Proteomes" id="UP001311232"/>
    </source>
</evidence>
<feature type="non-terminal residue" evidence="2">
    <location>
        <position position="1"/>
    </location>
</feature>
<evidence type="ECO:0000256" key="1">
    <source>
        <dbReference type="SAM" id="MobiDB-lite"/>
    </source>
</evidence>
<gene>
    <name evidence="2" type="ORF">CRENBAI_018858</name>
</gene>
<feature type="region of interest" description="Disordered" evidence="1">
    <location>
        <begin position="35"/>
        <end position="56"/>
    </location>
</feature>
<dbReference type="Proteomes" id="UP001311232">
    <property type="component" value="Unassembled WGS sequence"/>
</dbReference>